<dbReference type="EMBL" id="DF977461">
    <property type="protein sequence ID" value="GAP87902.1"/>
    <property type="molecule type" value="Genomic_DNA"/>
</dbReference>
<keyword evidence="2" id="KW-1185">Reference proteome</keyword>
<dbReference type="OMA" id="TWARRLM"/>
<dbReference type="AlphaFoldDB" id="A0A1W2TIA6"/>
<dbReference type="OrthoDB" id="3515175at2759"/>
<dbReference type="Proteomes" id="UP000054516">
    <property type="component" value="Unassembled WGS sequence"/>
</dbReference>
<evidence type="ECO:0000313" key="1">
    <source>
        <dbReference type="EMBL" id="GAP87902.1"/>
    </source>
</evidence>
<protein>
    <submittedName>
        <fullName evidence="1">Uncharacterized protein</fullName>
    </submittedName>
</protein>
<gene>
    <name evidence="1" type="ORF">SAMD00023353_1601020</name>
</gene>
<sequence>MEAPPFTSYWLPGSTPAGPNSWAFFVVAQVAGLRRPLAVVSSIGDTAEEFESLQGYPLTACCRRILTIFADAANHPAIRAEVSLAAEYYATDGNSECRAEPVELPELTRRKHQERRRPWNRTRVCEFPFIAACLLQGVGFDAHTGRTAPALLEPLATVYRDSSTEWGMVVVDITDLDAIRYGIVGFAVSISILVPSKEREGSPFLFGDGMGRPAEGSLKVIDDLRPRRAMSAAKYMTKFEYEVPSYADTSELLARTQLVDTVAMSLIWPSGHDDGVHLLPSILPIGIEQTGKYCAISRFVQRVINLDQYYFDLSYFDKKLLSIPNSQDLLQHSVLSHLDQIRTSKSFGQLIRLAFVNQRHLSLERLGSLSAELIAAALDEPAMGKDKLDGGELTAVSFCIDRVQSTPAQIADVLLRFDTLREIYLLQSPTRESDKLSVQLFEELVARPQIFSRAKVMLAGAYSSALRKRPWLSPASTSTGQLAPLEVFPVQQMLIRFEVRDEHTFRGLRISPDYQCVCLSDGLLKPEHFAANFLLYIYTLEGISFELFDPKAQLFSLSSGPGSFTADLQSAAPVSPILAESFALPLFFPGDGVCSPLVRDLVPGGWTVIVSHEEHRPRDGSECLTRIRYAFVRPRRQSITVDRPPPAPLGPEDLEVVGLKEFLAAMAPEVDPTAVDRRAREIHQRLAASPARSSHISHPLAVLNQAEADQILLESFTNSWKREKPLAQLVEAVDEKWDVYSVYWEEKKKK</sequence>
<dbReference type="STRING" id="77044.A0A1W2TIA6"/>
<reference evidence="1" key="1">
    <citation type="submission" date="2016-03" db="EMBL/GenBank/DDBJ databases">
        <title>Draft genome sequence of Rosellinia necatrix.</title>
        <authorList>
            <person name="Kanematsu S."/>
        </authorList>
    </citation>
    <scope>NUCLEOTIDE SEQUENCE [LARGE SCALE GENOMIC DNA]</scope>
    <source>
        <strain evidence="1">W97</strain>
    </source>
</reference>
<accession>A0A1W2TIA6</accession>
<name>A0A1W2TIA6_ROSNE</name>
<organism evidence="1">
    <name type="scientific">Rosellinia necatrix</name>
    <name type="common">White root-rot fungus</name>
    <dbReference type="NCBI Taxonomy" id="77044"/>
    <lineage>
        <taxon>Eukaryota</taxon>
        <taxon>Fungi</taxon>
        <taxon>Dikarya</taxon>
        <taxon>Ascomycota</taxon>
        <taxon>Pezizomycotina</taxon>
        <taxon>Sordariomycetes</taxon>
        <taxon>Xylariomycetidae</taxon>
        <taxon>Xylariales</taxon>
        <taxon>Xylariaceae</taxon>
        <taxon>Rosellinia</taxon>
    </lineage>
</organism>
<proteinExistence type="predicted"/>
<evidence type="ECO:0000313" key="2">
    <source>
        <dbReference type="Proteomes" id="UP000054516"/>
    </source>
</evidence>